<organism evidence="2 3">
    <name type="scientific">Paractinoplanes deccanensis</name>
    <dbReference type="NCBI Taxonomy" id="113561"/>
    <lineage>
        <taxon>Bacteria</taxon>
        <taxon>Bacillati</taxon>
        <taxon>Actinomycetota</taxon>
        <taxon>Actinomycetes</taxon>
        <taxon>Micromonosporales</taxon>
        <taxon>Micromonosporaceae</taxon>
        <taxon>Paractinoplanes</taxon>
    </lineage>
</organism>
<dbReference type="PANTHER" id="PTHR20992">
    <property type="entry name" value="AT15442P-RELATED"/>
    <property type="match status" value="1"/>
</dbReference>
<sequence>MPAPDRGGPSMLHVRVIAPERVSARVRQWLTGDEAVTHLVVLPGAAKAPRGDVVEFDVVREGASHVLDGLRELGLDRDGAIIVDHVDTALSASADRAARRTPGLGVDAVVWHEIESQTGEEAALSASFLTFMSVATVIAAIGVLLDQPILIVGSMVVGPEFGPLAALCVGLVQRKIALVRHSALALAVGFPVGMIVTVVAVWLLTAAGLVDKSMLLEARPLTDFIWRPDALSWVIGFLGGIAGILSLTSAKAGTLVGVLISVTTVPAAANAAVALAYGVREEAYGSALQLAINLAAIVLGGVLTLLVQQLAWRRPRRRVR</sequence>
<evidence type="ECO:0000313" key="3">
    <source>
        <dbReference type="Proteomes" id="UP000609879"/>
    </source>
</evidence>
<feature type="transmembrane region" description="Helical" evidence="1">
    <location>
        <begin position="255"/>
        <end position="278"/>
    </location>
</feature>
<evidence type="ECO:0008006" key="4">
    <source>
        <dbReference type="Google" id="ProtNLM"/>
    </source>
</evidence>
<name>A0ABQ3YGG1_9ACTN</name>
<keyword evidence="1" id="KW-0812">Transmembrane</keyword>
<dbReference type="EMBL" id="BOMI01000158">
    <property type="protein sequence ID" value="GID79101.1"/>
    <property type="molecule type" value="Genomic_DNA"/>
</dbReference>
<keyword evidence="1" id="KW-1133">Transmembrane helix</keyword>
<keyword evidence="3" id="KW-1185">Reference proteome</keyword>
<dbReference type="PANTHER" id="PTHR20992:SF9">
    <property type="entry name" value="AT15442P-RELATED"/>
    <property type="match status" value="1"/>
</dbReference>
<evidence type="ECO:0000313" key="2">
    <source>
        <dbReference type="EMBL" id="GID79101.1"/>
    </source>
</evidence>
<accession>A0ABQ3YGG1</accession>
<dbReference type="Proteomes" id="UP000609879">
    <property type="component" value="Unassembled WGS sequence"/>
</dbReference>
<reference evidence="2 3" key="1">
    <citation type="submission" date="2021-01" db="EMBL/GenBank/DDBJ databases">
        <title>Whole genome shotgun sequence of Actinoplanes deccanensis NBRC 13994.</title>
        <authorList>
            <person name="Komaki H."/>
            <person name="Tamura T."/>
        </authorList>
    </citation>
    <scope>NUCLEOTIDE SEQUENCE [LARGE SCALE GENOMIC DNA]</scope>
    <source>
        <strain evidence="2 3">NBRC 13994</strain>
    </source>
</reference>
<comment type="caution">
    <text evidence="2">The sequence shown here is derived from an EMBL/GenBank/DDBJ whole genome shotgun (WGS) entry which is preliminary data.</text>
</comment>
<protein>
    <recommendedName>
        <fullName evidence="4">DUF389 domain-containing protein</fullName>
    </recommendedName>
</protein>
<dbReference type="InterPro" id="IPR005240">
    <property type="entry name" value="DUF389"/>
</dbReference>
<proteinExistence type="predicted"/>
<evidence type="ECO:0000256" key="1">
    <source>
        <dbReference type="SAM" id="Phobius"/>
    </source>
</evidence>
<feature type="transmembrane region" description="Helical" evidence="1">
    <location>
        <begin position="290"/>
        <end position="312"/>
    </location>
</feature>
<feature type="transmembrane region" description="Helical" evidence="1">
    <location>
        <begin position="230"/>
        <end position="248"/>
    </location>
</feature>
<feature type="transmembrane region" description="Helical" evidence="1">
    <location>
        <begin position="149"/>
        <end position="172"/>
    </location>
</feature>
<dbReference type="Pfam" id="PF04087">
    <property type="entry name" value="DUF389"/>
    <property type="match status" value="1"/>
</dbReference>
<gene>
    <name evidence="2" type="ORF">Ade02nite_77420</name>
</gene>
<feature type="transmembrane region" description="Helical" evidence="1">
    <location>
        <begin position="122"/>
        <end position="143"/>
    </location>
</feature>
<feature type="transmembrane region" description="Helical" evidence="1">
    <location>
        <begin position="184"/>
        <end position="210"/>
    </location>
</feature>
<keyword evidence="1" id="KW-0472">Membrane</keyword>